<protein>
    <submittedName>
        <fullName evidence="2">50S ribosomal protein L10</fullName>
    </submittedName>
</protein>
<dbReference type="Gene3D" id="6.10.250.290">
    <property type="match status" value="1"/>
</dbReference>
<organism evidence="2 3">
    <name type="scientific">Leptospira interrogans serovar Pomona</name>
    <dbReference type="NCBI Taxonomy" id="44276"/>
    <lineage>
        <taxon>Bacteria</taxon>
        <taxon>Pseudomonadati</taxon>
        <taxon>Spirochaetota</taxon>
        <taxon>Spirochaetia</taxon>
        <taxon>Leptospirales</taxon>
        <taxon>Leptospiraceae</taxon>
        <taxon>Leptospira</taxon>
    </lineage>
</organism>
<dbReference type="Proteomes" id="UP000644282">
    <property type="component" value="Unassembled WGS sequence"/>
</dbReference>
<dbReference type="SUPFAM" id="SSF160369">
    <property type="entry name" value="Ribosomal protein L10-like"/>
    <property type="match status" value="1"/>
</dbReference>
<name>A0AA41BKY2_LEPIR</name>
<dbReference type="AlphaFoldDB" id="A0AA41BKY2"/>
<reference evidence="2" key="1">
    <citation type="submission" date="2020-10" db="EMBL/GenBank/DDBJ databases">
        <title>New Zealand Leptospira genomics.</title>
        <authorList>
            <person name="Wilkinson D.A."/>
            <person name="Nisa S."/>
            <person name="Moinet M."/>
            <person name="Benschop J."/>
        </authorList>
    </citation>
    <scope>NUCLEOTIDE SEQUENCE</scope>
    <source>
        <strain evidence="2">ESR8</strain>
    </source>
</reference>
<keyword evidence="2" id="KW-0687">Ribonucleoprotein</keyword>
<dbReference type="GO" id="GO:0005840">
    <property type="term" value="C:ribosome"/>
    <property type="evidence" value="ECO:0007669"/>
    <property type="project" value="UniProtKB-KW"/>
</dbReference>
<dbReference type="EMBL" id="JADDXF010000485">
    <property type="protein sequence ID" value="MBE8432289.1"/>
    <property type="molecule type" value="Genomic_DNA"/>
</dbReference>
<keyword evidence="2" id="KW-0689">Ribosomal protein</keyword>
<feature type="non-terminal residue" evidence="2">
    <location>
        <position position="1"/>
    </location>
</feature>
<evidence type="ECO:0000313" key="2">
    <source>
        <dbReference type="EMBL" id="MBE8432289.1"/>
    </source>
</evidence>
<sequence length="58" mass="5797">VLDANGVEAIAGLPSREQLLAMIAGGINAPARTIASGINQIVASLARAIQATAEKNNA</sequence>
<comment type="similarity">
    <text evidence="1">Belongs to the universal ribosomal protein uL10 family.</text>
</comment>
<accession>A0AA41BKY2</accession>
<evidence type="ECO:0000313" key="3">
    <source>
        <dbReference type="Proteomes" id="UP000644282"/>
    </source>
</evidence>
<comment type="caution">
    <text evidence="2">The sequence shown here is derived from an EMBL/GenBank/DDBJ whole genome shotgun (WGS) entry which is preliminary data.</text>
</comment>
<evidence type="ECO:0000256" key="1">
    <source>
        <dbReference type="ARBA" id="ARBA00008889"/>
    </source>
</evidence>
<proteinExistence type="inferred from homology"/>
<gene>
    <name evidence="2" type="ORF">IQB77_21490</name>
</gene>
<dbReference type="InterPro" id="IPR043141">
    <property type="entry name" value="Ribosomal_uL10-like_sf"/>
</dbReference>